<dbReference type="Pfam" id="PF17919">
    <property type="entry name" value="RT_RNaseH_2"/>
    <property type="match status" value="1"/>
</dbReference>
<comment type="caution">
    <text evidence="5">The sequence shown here is derived from an EMBL/GenBank/DDBJ whole genome shotgun (WGS) entry which is preliminary data.</text>
</comment>
<sequence>MQVRGAKEKRRSGATLAISPRATTAEECTCGGASRSSGGAHAARCGQSKRKARELRGAPQFWLPWLKAHNRHLQWTENRFLELAVACEGKCLPQQMVSLQSTSIDSPKANNDLTVPQEYSDLAQAYINEVLREYLGRSVITYIDDILIYSSSWDQHMHDVWAVLHTLLQNHLYCKLEKCEFIAKSMVARPLTDLHCKAAKRLKWGTETEKSFTELKETFSTALVLQQLDPRKPFMVEVAASDVGTSLFTRFKFLVTYRPGERNMRANTLSWQHLTEA</sequence>
<feature type="domain" description="Reverse transcriptase/retrotransposon-derived protein RNase H-like" evidence="4">
    <location>
        <begin position="204"/>
        <end position="246"/>
    </location>
</feature>
<evidence type="ECO:0000259" key="4">
    <source>
        <dbReference type="Pfam" id="PF17919"/>
    </source>
</evidence>
<dbReference type="InterPro" id="IPR043128">
    <property type="entry name" value="Rev_trsase/Diguanyl_cyclase"/>
</dbReference>
<evidence type="ECO:0000256" key="1">
    <source>
        <dbReference type="ARBA" id="ARBA00010879"/>
    </source>
</evidence>
<dbReference type="InterPro" id="IPR053134">
    <property type="entry name" value="RNA-dir_DNA_polymerase"/>
</dbReference>
<dbReference type="EMBL" id="JAROKS010000018">
    <property type="protein sequence ID" value="KAK1793490.1"/>
    <property type="molecule type" value="Genomic_DNA"/>
</dbReference>
<evidence type="ECO:0000313" key="5">
    <source>
        <dbReference type="EMBL" id="KAK1793490.1"/>
    </source>
</evidence>
<evidence type="ECO:0000313" key="6">
    <source>
        <dbReference type="Proteomes" id="UP001239994"/>
    </source>
</evidence>
<keyword evidence="6" id="KW-1185">Reference proteome</keyword>
<dbReference type="Pfam" id="PF00078">
    <property type="entry name" value="RVT_1"/>
    <property type="match status" value="1"/>
</dbReference>
<feature type="domain" description="Reverse transcriptase" evidence="3">
    <location>
        <begin position="122"/>
        <end position="183"/>
    </location>
</feature>
<dbReference type="InterPro" id="IPR041577">
    <property type="entry name" value="RT_RNaseH_2"/>
</dbReference>
<name>A0AAD8Z8Z5_9TELE</name>
<comment type="similarity">
    <text evidence="1">Belongs to the beta type-B retroviral polymerase family. HERV class-II K(HML-2) pol subfamily.</text>
</comment>
<dbReference type="InterPro" id="IPR043502">
    <property type="entry name" value="DNA/RNA_pol_sf"/>
</dbReference>
<evidence type="ECO:0000259" key="3">
    <source>
        <dbReference type="Pfam" id="PF00078"/>
    </source>
</evidence>
<proteinExistence type="inferred from homology"/>
<dbReference type="SUPFAM" id="SSF56672">
    <property type="entry name" value="DNA/RNA polymerases"/>
    <property type="match status" value="1"/>
</dbReference>
<dbReference type="EC" id="3.1.26.4" evidence="2"/>
<protein>
    <recommendedName>
        <fullName evidence="2">ribonuclease H</fullName>
        <ecNumber evidence="2">3.1.26.4</ecNumber>
    </recommendedName>
</protein>
<evidence type="ECO:0000256" key="2">
    <source>
        <dbReference type="ARBA" id="ARBA00012180"/>
    </source>
</evidence>
<dbReference type="Proteomes" id="UP001239994">
    <property type="component" value="Unassembled WGS sequence"/>
</dbReference>
<dbReference type="PANTHER" id="PTHR24559">
    <property type="entry name" value="TRANSPOSON TY3-I GAG-POL POLYPROTEIN"/>
    <property type="match status" value="1"/>
</dbReference>
<dbReference type="PANTHER" id="PTHR24559:SF440">
    <property type="entry name" value="RIBONUCLEASE H"/>
    <property type="match status" value="1"/>
</dbReference>
<dbReference type="GO" id="GO:0004523">
    <property type="term" value="F:RNA-DNA hybrid ribonuclease activity"/>
    <property type="evidence" value="ECO:0007669"/>
    <property type="project" value="UniProtKB-EC"/>
</dbReference>
<dbReference type="Gene3D" id="3.30.70.270">
    <property type="match status" value="1"/>
</dbReference>
<reference evidence="5" key="1">
    <citation type="submission" date="2023-03" db="EMBL/GenBank/DDBJ databases">
        <title>Electrophorus voltai genome.</title>
        <authorList>
            <person name="Bian C."/>
        </authorList>
    </citation>
    <scope>NUCLEOTIDE SEQUENCE</scope>
    <source>
        <strain evidence="5">CB-2022</strain>
        <tissue evidence="5">Muscle</tissue>
    </source>
</reference>
<dbReference type="AlphaFoldDB" id="A0AAD8Z8Z5"/>
<gene>
    <name evidence="5" type="ORF">P4O66_011862</name>
</gene>
<dbReference type="InterPro" id="IPR000477">
    <property type="entry name" value="RT_dom"/>
</dbReference>
<organism evidence="5 6">
    <name type="scientific">Electrophorus voltai</name>
    <dbReference type="NCBI Taxonomy" id="2609070"/>
    <lineage>
        <taxon>Eukaryota</taxon>
        <taxon>Metazoa</taxon>
        <taxon>Chordata</taxon>
        <taxon>Craniata</taxon>
        <taxon>Vertebrata</taxon>
        <taxon>Euteleostomi</taxon>
        <taxon>Actinopterygii</taxon>
        <taxon>Neopterygii</taxon>
        <taxon>Teleostei</taxon>
        <taxon>Ostariophysi</taxon>
        <taxon>Gymnotiformes</taxon>
        <taxon>Gymnotoidei</taxon>
        <taxon>Gymnotidae</taxon>
        <taxon>Electrophorus</taxon>
    </lineage>
</organism>
<accession>A0AAD8Z8Z5</accession>